<dbReference type="InterPro" id="IPR042094">
    <property type="entry name" value="T2SS_GspF_sf"/>
</dbReference>
<sequence>MHTWYLGILIGLQKESIMSQFFSGALPFLAIGALVLCVWLFMLAGSRVVAEVPQQQKNEYHDDPPRYWVLLGWLGHAMAFWVTPLISSTTRRRLQEQLRKAGLEFSLTVEQFVAGQVLGALIALLILVVLMLPHGLPSLLWCTVAMAVGGFLPASWLRDLGERRTRQIGKALPFYLDIITLAIEAGSNMTGALQHAVDKGPSGPMCEELRRVLRDIRAGRTRAESMRALAERLRMPAVSNWVAAILTAEKQGASLGPILRAQADQRRNERFMQAEAMALKAPVKMLFPLMTCIFPCTFIIVFFPIVVRIMNEGLF</sequence>
<dbReference type="Proteomes" id="UP000270261">
    <property type="component" value="Unassembled WGS sequence"/>
</dbReference>
<dbReference type="PANTHER" id="PTHR35007:SF2">
    <property type="entry name" value="PILUS ASSEMBLE PROTEIN"/>
    <property type="match status" value="1"/>
</dbReference>
<keyword evidence="2" id="KW-1003">Cell membrane</keyword>
<feature type="transmembrane region" description="Helical" evidence="6">
    <location>
        <begin position="67"/>
        <end position="86"/>
    </location>
</feature>
<feature type="transmembrane region" description="Helical" evidence="6">
    <location>
        <begin position="107"/>
        <end position="132"/>
    </location>
</feature>
<organism evidence="8 9">
    <name type="scientific">Lautropia dentalis</name>
    <dbReference type="NCBI Taxonomy" id="2490857"/>
    <lineage>
        <taxon>Bacteria</taxon>
        <taxon>Pseudomonadati</taxon>
        <taxon>Pseudomonadota</taxon>
        <taxon>Betaproteobacteria</taxon>
        <taxon>Burkholderiales</taxon>
        <taxon>Burkholderiaceae</taxon>
        <taxon>Lautropia</taxon>
    </lineage>
</organism>
<dbReference type="InterPro" id="IPR018076">
    <property type="entry name" value="T2SS_GspF_dom"/>
</dbReference>
<dbReference type="PANTHER" id="PTHR35007">
    <property type="entry name" value="INTEGRAL MEMBRANE PROTEIN-RELATED"/>
    <property type="match status" value="1"/>
</dbReference>
<gene>
    <name evidence="8" type="ORF">EHV23_06545</name>
</gene>
<keyword evidence="9" id="KW-1185">Reference proteome</keyword>
<evidence type="ECO:0000313" key="8">
    <source>
        <dbReference type="EMBL" id="RRN45793.1"/>
    </source>
</evidence>
<keyword evidence="5 6" id="KW-0472">Membrane</keyword>
<feature type="transmembrane region" description="Helical" evidence="6">
    <location>
        <begin position="286"/>
        <end position="307"/>
    </location>
</feature>
<dbReference type="EMBL" id="RRUE01000001">
    <property type="protein sequence ID" value="RRN45793.1"/>
    <property type="molecule type" value="Genomic_DNA"/>
</dbReference>
<evidence type="ECO:0000259" key="7">
    <source>
        <dbReference type="Pfam" id="PF00482"/>
    </source>
</evidence>
<keyword evidence="3 6" id="KW-0812">Transmembrane</keyword>
<protein>
    <submittedName>
        <fullName evidence="8">Type II secretion system F family protein</fullName>
    </submittedName>
</protein>
<accession>A0A3R8LSM3</accession>
<keyword evidence="4 6" id="KW-1133">Transmembrane helix</keyword>
<feature type="transmembrane region" description="Helical" evidence="6">
    <location>
        <begin position="138"/>
        <end position="157"/>
    </location>
</feature>
<dbReference type="Gene3D" id="1.20.81.30">
    <property type="entry name" value="Type II secretion system (T2SS), domain F"/>
    <property type="match status" value="1"/>
</dbReference>
<comment type="caution">
    <text evidence="8">The sequence shown here is derived from an EMBL/GenBank/DDBJ whole genome shotgun (WGS) entry which is preliminary data.</text>
</comment>
<name>A0A3R8LSM3_9BURK</name>
<reference evidence="8 9" key="1">
    <citation type="submission" date="2018-11" db="EMBL/GenBank/DDBJ databases">
        <title>Genome sequencing of Lautropia sp. KCOM 2505 (= ChDC F240).</title>
        <authorList>
            <person name="Kook J.-K."/>
            <person name="Park S.-N."/>
            <person name="Lim Y.K."/>
        </authorList>
    </citation>
    <scope>NUCLEOTIDE SEQUENCE [LARGE SCALE GENOMIC DNA]</scope>
    <source>
        <strain evidence="8 9">KCOM 2505</strain>
    </source>
</reference>
<dbReference type="AlphaFoldDB" id="A0A3R8LSM3"/>
<evidence type="ECO:0000256" key="6">
    <source>
        <dbReference type="SAM" id="Phobius"/>
    </source>
</evidence>
<comment type="subcellular location">
    <subcellularLocation>
        <location evidence="1">Cell membrane</location>
        <topology evidence="1">Multi-pass membrane protein</topology>
    </subcellularLocation>
</comment>
<feature type="domain" description="Type II secretion system protein GspF" evidence="7">
    <location>
        <begin position="176"/>
        <end position="301"/>
    </location>
</feature>
<evidence type="ECO:0000256" key="3">
    <source>
        <dbReference type="ARBA" id="ARBA00022692"/>
    </source>
</evidence>
<dbReference type="GO" id="GO:0005886">
    <property type="term" value="C:plasma membrane"/>
    <property type="evidence" value="ECO:0007669"/>
    <property type="project" value="UniProtKB-SubCell"/>
</dbReference>
<evidence type="ECO:0000256" key="2">
    <source>
        <dbReference type="ARBA" id="ARBA00022475"/>
    </source>
</evidence>
<dbReference type="Pfam" id="PF00482">
    <property type="entry name" value="T2SSF"/>
    <property type="match status" value="1"/>
</dbReference>
<feature type="transmembrane region" description="Helical" evidence="6">
    <location>
        <begin position="21"/>
        <end position="42"/>
    </location>
</feature>
<proteinExistence type="predicted"/>
<evidence type="ECO:0000256" key="1">
    <source>
        <dbReference type="ARBA" id="ARBA00004651"/>
    </source>
</evidence>
<evidence type="ECO:0000313" key="9">
    <source>
        <dbReference type="Proteomes" id="UP000270261"/>
    </source>
</evidence>
<evidence type="ECO:0000256" key="4">
    <source>
        <dbReference type="ARBA" id="ARBA00022989"/>
    </source>
</evidence>
<evidence type="ECO:0000256" key="5">
    <source>
        <dbReference type="ARBA" id="ARBA00023136"/>
    </source>
</evidence>